<evidence type="ECO:0000313" key="3">
    <source>
        <dbReference type="Proteomes" id="UP000033980"/>
    </source>
</evidence>
<organism evidence="2 3">
    <name type="scientific">Candidatus Collierbacteria bacterium GW2011_GWC2_43_12</name>
    <dbReference type="NCBI Taxonomy" id="1618390"/>
    <lineage>
        <taxon>Bacteria</taxon>
        <taxon>Candidatus Collieribacteriota</taxon>
    </lineage>
</organism>
<keyword evidence="1" id="KW-0472">Membrane</keyword>
<evidence type="ECO:0000256" key="1">
    <source>
        <dbReference type="SAM" id="Phobius"/>
    </source>
</evidence>
<dbReference type="AlphaFoldDB" id="A0A0G1D8D3"/>
<keyword evidence="1" id="KW-1133">Transmembrane helix</keyword>
<comment type="caution">
    <text evidence="2">The sequence shown here is derived from an EMBL/GenBank/DDBJ whole genome shotgun (WGS) entry which is preliminary data.</text>
</comment>
<protein>
    <submittedName>
        <fullName evidence="2">Uncharacterized protein</fullName>
    </submittedName>
</protein>
<proteinExistence type="predicted"/>
<dbReference type="EMBL" id="LCFK01000014">
    <property type="protein sequence ID" value="KKS94170.1"/>
    <property type="molecule type" value="Genomic_DNA"/>
</dbReference>
<evidence type="ECO:0000313" key="2">
    <source>
        <dbReference type="EMBL" id="KKS94170.1"/>
    </source>
</evidence>
<name>A0A0G1D8D3_9BACT</name>
<dbReference type="Proteomes" id="UP000033980">
    <property type="component" value="Unassembled WGS sequence"/>
</dbReference>
<reference evidence="2 3" key="1">
    <citation type="journal article" date="2015" name="Nature">
        <title>rRNA introns, odd ribosomes, and small enigmatic genomes across a large radiation of phyla.</title>
        <authorList>
            <person name="Brown C.T."/>
            <person name="Hug L.A."/>
            <person name="Thomas B.C."/>
            <person name="Sharon I."/>
            <person name="Castelle C.J."/>
            <person name="Singh A."/>
            <person name="Wilkins M.J."/>
            <person name="Williams K.H."/>
            <person name="Banfield J.F."/>
        </authorList>
    </citation>
    <scope>NUCLEOTIDE SEQUENCE [LARGE SCALE GENOMIC DNA]</scope>
</reference>
<sequence length="369" mass="40780">MPILEPTVTAYATPSLTKMNAITNFFSNPKTKKTIFISSGIIALIIIYIAIKVLPEAQTRQRLTIPVIVPTVTPQKPFTPLDTTNPHNPEQKLVFNWGSVSPTIPNTMTNYSVKSPLINSASITVIANKLGFTTLERSTETDENSFLWMNDNYSLFGSPTQNQIMFNSVVELPQNNSVITQEEALSITRNVVSNLFGETVLSTFNPNAEIKYLNLQQQTEEEPIETTPDKANIINVNFHQTINGLRLINLSRTGETLSVAIDTSKKLYLLYVHGGYLSLAENGQSSLINFSSLIDTAPTNAIRISYSKDIPSEAAFTEASIVNINVNSVTLGYFQREDNQIFPVFIIEGLMSAKGLSEYPATYIVPATQ</sequence>
<accession>A0A0G1D8D3</accession>
<keyword evidence="1" id="KW-0812">Transmembrane</keyword>
<feature type="transmembrane region" description="Helical" evidence="1">
    <location>
        <begin position="35"/>
        <end position="54"/>
    </location>
</feature>
<gene>
    <name evidence="2" type="ORF">UV68_C0014G0023</name>
</gene>